<evidence type="ECO:0000313" key="2">
    <source>
        <dbReference type="Proteomes" id="UP001433508"/>
    </source>
</evidence>
<comment type="caution">
    <text evidence="1">The sequence shown here is derived from an EMBL/GenBank/DDBJ whole genome shotgun (WGS) entry which is preliminary data.</text>
</comment>
<dbReference type="Proteomes" id="UP001433508">
    <property type="component" value="Unassembled WGS sequence"/>
</dbReference>
<proteinExistence type="predicted"/>
<name>A0ACC3T9H1_LIPKO</name>
<protein>
    <submittedName>
        <fullName evidence="1">Endonuclease/exonuclease/phosphatase</fullName>
    </submittedName>
</protein>
<dbReference type="EMBL" id="MU971340">
    <property type="protein sequence ID" value="KAK9240390.1"/>
    <property type="molecule type" value="Genomic_DNA"/>
</dbReference>
<organism evidence="1 2">
    <name type="scientific">Lipomyces kononenkoae</name>
    <name type="common">Yeast</name>
    <dbReference type="NCBI Taxonomy" id="34357"/>
    <lineage>
        <taxon>Eukaryota</taxon>
        <taxon>Fungi</taxon>
        <taxon>Dikarya</taxon>
        <taxon>Ascomycota</taxon>
        <taxon>Saccharomycotina</taxon>
        <taxon>Lipomycetes</taxon>
        <taxon>Lipomycetales</taxon>
        <taxon>Lipomycetaceae</taxon>
        <taxon>Lipomyces</taxon>
    </lineage>
</organism>
<gene>
    <name evidence="1" type="ORF">V1525DRAFT_395825</name>
</gene>
<keyword evidence="1" id="KW-0255">Endonuclease</keyword>
<reference evidence="2" key="1">
    <citation type="journal article" date="2024" name="Front. Bioeng. Biotechnol.">
        <title>Genome-scale model development and genomic sequencing of the oleaginous clade Lipomyces.</title>
        <authorList>
            <person name="Czajka J.J."/>
            <person name="Han Y."/>
            <person name="Kim J."/>
            <person name="Mondo S.J."/>
            <person name="Hofstad B.A."/>
            <person name="Robles A."/>
            <person name="Haridas S."/>
            <person name="Riley R."/>
            <person name="LaButti K."/>
            <person name="Pangilinan J."/>
            <person name="Andreopoulos W."/>
            <person name="Lipzen A."/>
            <person name="Yan J."/>
            <person name="Wang M."/>
            <person name="Ng V."/>
            <person name="Grigoriev I.V."/>
            <person name="Spatafora J.W."/>
            <person name="Magnuson J.K."/>
            <person name="Baker S.E."/>
            <person name="Pomraning K.R."/>
        </authorList>
    </citation>
    <scope>NUCLEOTIDE SEQUENCE [LARGE SCALE GENOMIC DNA]</scope>
    <source>
        <strain evidence="2">CBS 7786</strain>
    </source>
</reference>
<evidence type="ECO:0000313" key="1">
    <source>
        <dbReference type="EMBL" id="KAK9240390.1"/>
    </source>
</evidence>
<keyword evidence="2" id="KW-1185">Reference proteome</keyword>
<accession>A0ACC3T9H1</accession>
<sequence>MNPEQDNLEVLLLTFNCGQVPHATSMIREAMLSTVLEQQKPQPQTSQSATEPDLIFLSLQEVSTIYDCFLWRNEDDCLAPFVDAITHLTGIDDEVYEHVATCTAGLTAGILFRRIESEFISISDVRTSVVTLGYFETGLKGAASIRASVSSGTSSTEVTFVAAHFSANEGYREIRDHNFQDIARKFAFFTNNNVKFLNDDGTDREFLYKDGSQVFVLGDLNYRVALPPQPSPSQPTAPPGPMIAASDRGSQQSGSHLRMPKWVAPQHSYVEDWLDFDELSVSRKQVGTAFFGFDEADVTFPPTYKVDSNREYVPGRVPSWCDRVLYLDMFEGSSGIKVEKYASLPELDGSDHVPVYAIAKVPFKKPGALSEQLVATLLKNNIAASTTTSAQPITSQGVSLDRQVAPTAIRARQIKLQNRHIAARAGRIKNMETLVGGMAYVALTPKGNGLLLAAVLGLVGAYVLLRSYLLGINLNRTG</sequence>
<keyword evidence="1" id="KW-0540">Nuclease</keyword>
<keyword evidence="1" id="KW-0378">Hydrolase</keyword>